<dbReference type="RefSeq" id="WP_260348441.1">
    <property type="nucleotide sequence ID" value="NZ_JAOAOS010000006.1"/>
</dbReference>
<dbReference type="Proteomes" id="UP001595976">
    <property type="component" value="Unassembled WGS sequence"/>
</dbReference>
<reference evidence="2" key="1">
    <citation type="journal article" date="2019" name="Int. J. Syst. Evol. Microbiol.">
        <title>The Global Catalogue of Microorganisms (GCM) 10K type strain sequencing project: providing services to taxonomists for standard genome sequencing and annotation.</title>
        <authorList>
            <consortium name="The Broad Institute Genomics Platform"/>
            <consortium name="The Broad Institute Genome Sequencing Center for Infectious Disease"/>
            <person name="Wu L."/>
            <person name="Ma J."/>
        </authorList>
    </citation>
    <scope>NUCLEOTIDE SEQUENCE [LARGE SCALE GENOMIC DNA]</scope>
    <source>
        <strain evidence="2">CGMCC 1.15643</strain>
    </source>
</reference>
<keyword evidence="2" id="KW-1185">Reference proteome</keyword>
<dbReference type="EMBL" id="JBHSLI010000003">
    <property type="protein sequence ID" value="MFC5292974.1"/>
    <property type="molecule type" value="Genomic_DNA"/>
</dbReference>
<evidence type="ECO:0000313" key="1">
    <source>
        <dbReference type="EMBL" id="MFC5292974.1"/>
    </source>
</evidence>
<accession>A0ABW0F0Q8</accession>
<protein>
    <submittedName>
        <fullName evidence="1">Uncharacterized protein</fullName>
    </submittedName>
</protein>
<sequence>MSERPLNIVNDLLDLRSRVECHDEETFHLRSEARVGRPEIDKPVGVITAKRVFIKLELDGYEIRPGNRLGEPVKPPVVEETKTVIERNSSASAGANAQLAIAADGRPKAAVGVKGGAAIEGKAKSQTTSKTKVERGYVKAIGGDVWVIASIEPERHLEVATYVTDDEVLCKLQRSKGANRSAVRISGYVKKRDLDFVPQDTRFSLLNWNKKQTIKAFLAKAMGAQAKDEGERLVISEQEISNE</sequence>
<evidence type="ECO:0000313" key="2">
    <source>
        <dbReference type="Proteomes" id="UP001595976"/>
    </source>
</evidence>
<name>A0ABW0F0Q8_9HYPH</name>
<proteinExistence type="predicted"/>
<comment type="caution">
    <text evidence="1">The sequence shown here is derived from an EMBL/GenBank/DDBJ whole genome shotgun (WGS) entry which is preliminary data.</text>
</comment>
<organism evidence="1 2">
    <name type="scientific">Bosea minatitlanensis</name>
    <dbReference type="NCBI Taxonomy" id="128782"/>
    <lineage>
        <taxon>Bacteria</taxon>
        <taxon>Pseudomonadati</taxon>
        <taxon>Pseudomonadota</taxon>
        <taxon>Alphaproteobacteria</taxon>
        <taxon>Hyphomicrobiales</taxon>
        <taxon>Boseaceae</taxon>
        <taxon>Bosea</taxon>
    </lineage>
</organism>
<gene>
    <name evidence="1" type="ORF">ACFPK2_08210</name>
</gene>